<proteinExistence type="predicted"/>
<sequence>MPAHTCTQVEDQVVATRIELRCGPARISAATGVPARTVSRILTRRDMPRLAECDPLTGQRIRATRPPVT</sequence>
<evidence type="ECO:0000313" key="2">
    <source>
        <dbReference type="Proteomes" id="UP000533598"/>
    </source>
</evidence>
<name>A0A7W7CFN7_9PSEU</name>
<keyword evidence="2" id="KW-1185">Reference proteome</keyword>
<evidence type="ECO:0000313" key="1">
    <source>
        <dbReference type="EMBL" id="MBB4678649.1"/>
    </source>
</evidence>
<evidence type="ECO:0008006" key="3">
    <source>
        <dbReference type="Google" id="ProtNLM"/>
    </source>
</evidence>
<organism evidence="1 2">
    <name type="scientific">Crossiella cryophila</name>
    <dbReference type="NCBI Taxonomy" id="43355"/>
    <lineage>
        <taxon>Bacteria</taxon>
        <taxon>Bacillati</taxon>
        <taxon>Actinomycetota</taxon>
        <taxon>Actinomycetes</taxon>
        <taxon>Pseudonocardiales</taxon>
        <taxon>Pseudonocardiaceae</taxon>
        <taxon>Crossiella</taxon>
    </lineage>
</organism>
<dbReference type="EMBL" id="JACHMH010000001">
    <property type="protein sequence ID" value="MBB4678649.1"/>
    <property type="molecule type" value="Genomic_DNA"/>
</dbReference>
<accession>A0A7W7CFN7</accession>
<protein>
    <recommendedName>
        <fullName evidence="3">Helix-turn-helix domain-containing protein</fullName>
    </recommendedName>
</protein>
<reference evidence="1 2" key="1">
    <citation type="submission" date="2020-08" db="EMBL/GenBank/DDBJ databases">
        <title>Sequencing the genomes of 1000 actinobacteria strains.</title>
        <authorList>
            <person name="Klenk H.-P."/>
        </authorList>
    </citation>
    <scope>NUCLEOTIDE SEQUENCE [LARGE SCALE GENOMIC DNA]</scope>
    <source>
        <strain evidence="1 2">DSM 44230</strain>
    </source>
</reference>
<dbReference type="Proteomes" id="UP000533598">
    <property type="component" value="Unassembled WGS sequence"/>
</dbReference>
<gene>
    <name evidence="1" type="ORF">HNR67_004767</name>
</gene>
<dbReference type="AlphaFoldDB" id="A0A7W7CFN7"/>
<comment type="caution">
    <text evidence="1">The sequence shown here is derived from an EMBL/GenBank/DDBJ whole genome shotgun (WGS) entry which is preliminary data.</text>
</comment>